<reference evidence="1" key="2">
    <citation type="submission" date="2020-09" db="EMBL/GenBank/DDBJ databases">
        <authorList>
            <person name="Kittiwongwattana C."/>
        </authorList>
    </citation>
    <scope>NUCLEOTIDE SEQUENCE</scope>
    <source>
        <strain evidence="2">1303</strain>
        <strain evidence="1">1310</strain>
    </source>
</reference>
<dbReference type="EMBL" id="CP051204">
    <property type="protein sequence ID" value="QJB38738.1"/>
    <property type="molecule type" value="Genomic_DNA"/>
</dbReference>
<dbReference type="KEGG" id="coy:HF329_13455"/>
<protein>
    <submittedName>
        <fullName evidence="1">Uncharacterized protein</fullName>
    </submittedName>
</protein>
<evidence type="ECO:0000313" key="2">
    <source>
        <dbReference type="EMBL" id="QJB38738.1"/>
    </source>
</evidence>
<dbReference type="EMBL" id="CP051205">
    <property type="protein sequence ID" value="QJB32277.1"/>
    <property type="molecule type" value="Genomic_DNA"/>
</dbReference>
<sequence>MSLLLMANADNNTALLQALKDYTASVDWAAEEDHFGTCEYIGDAFQALAAGASKDEERKLLGELLSRTYHQGDVLPVMVKLIYPLLVLCKTGKLYDRAAVMAFMTDIAEKHLYLRYRLLGLKPMRLAFTGDVYTTTVAADAGINKRKAYYDETRRHTSLIQEVIADEDPVVSTLAVKLYLLTLYVESPGTAVEKMTAIRELIAARNEAAQENLLIGAAIVLQQRVEQLPESLIASVTPGPYLSVARLFNTPTTEDVAEGHILLQSHEWKYDMHPWADGYIAAIACAGILSHTKGGKEEIDAVLQAVRFQRNHSKKHPAEGAQWLPHEIMAEYLMVRFFAEHWASPVKVPWASLNDTQQYIFRELSCETGIFTYLHSYMGLPAAKEALKEWLPQ</sequence>
<evidence type="ECO:0000313" key="1">
    <source>
        <dbReference type="EMBL" id="QJB32277.1"/>
    </source>
</evidence>
<reference evidence="3" key="1">
    <citation type="submission" date="2020-04" db="EMBL/GenBank/DDBJ databases">
        <authorList>
            <person name="Kittiwongwattana C."/>
        </authorList>
    </citation>
    <scope>NUCLEOTIDE SEQUENCE [LARGE SCALE GENOMIC DNA]</scope>
    <source>
        <strain evidence="3">1310</strain>
    </source>
</reference>
<dbReference type="AlphaFoldDB" id="A0AAE6ZI20"/>
<name>A0AAE6ZI20_9BACT</name>
<organism evidence="1 3">
    <name type="scientific">Chitinophaga oryzae</name>
    <dbReference type="NCBI Taxonomy" id="2725414"/>
    <lineage>
        <taxon>Bacteria</taxon>
        <taxon>Pseudomonadati</taxon>
        <taxon>Bacteroidota</taxon>
        <taxon>Chitinophagia</taxon>
        <taxon>Chitinophagales</taxon>
        <taxon>Chitinophagaceae</taxon>
        <taxon>Chitinophaga</taxon>
    </lineage>
</organism>
<keyword evidence="4" id="KW-1185">Reference proteome</keyword>
<accession>A0AAE6ZI20</accession>
<evidence type="ECO:0000313" key="4">
    <source>
        <dbReference type="Proteomes" id="UP000503144"/>
    </source>
</evidence>
<dbReference type="Proteomes" id="UP000503144">
    <property type="component" value="Chromosome"/>
</dbReference>
<proteinExistence type="predicted"/>
<dbReference type="Proteomes" id="UP000502421">
    <property type="component" value="Chromosome"/>
</dbReference>
<evidence type="ECO:0000313" key="3">
    <source>
        <dbReference type="Proteomes" id="UP000502421"/>
    </source>
</evidence>
<gene>
    <name evidence="2" type="ORF">HF324_13025</name>
    <name evidence="1" type="ORF">HF329_13455</name>
</gene>
<dbReference type="RefSeq" id="WP_168804527.1">
    <property type="nucleotide sequence ID" value="NZ_CP051204.2"/>
</dbReference>